<dbReference type="Pfam" id="PF19057">
    <property type="entry name" value="PH_19"/>
    <property type="match status" value="1"/>
</dbReference>
<dbReference type="SUPFAM" id="SSF50729">
    <property type="entry name" value="PH domain-like"/>
    <property type="match status" value="1"/>
</dbReference>
<dbReference type="AlphaFoldDB" id="A0A653D6R9"/>
<protein>
    <recommendedName>
        <fullName evidence="4">DH domain-containing protein</fullName>
    </recommendedName>
</protein>
<dbReference type="PROSITE" id="PS50010">
    <property type="entry name" value="DH_2"/>
    <property type="match status" value="1"/>
</dbReference>
<sequence length="743" mass="82570">MSREGVDRHQQTARQHSGKLALDSLLIKPIQKFPKYELLLQRLIKHTDETHPDHDILLEAQRKIHDLLVKINCTEKEAVELEQLREIEGLVDGLLDLATPERQYLRHDAVTISYCSGPRKERALFLFSDLLLITGIKRRSGTGKKSSTCQGSLTSNLEAHKYKLLMRLPLEDIEIVRPKDDSYQKMMLEVDNLTEDIATLNQVTDLVAKLHCGHSALEDVVKDMLGSLHKQLNEQQNTESQLSCLDLTFQSPHFFRSGTESLSIIFPNAEKRTTWEEAFTESKQKLAMSSDRRPIPEIVATVPIRKTRAGLQFTCAAPTLEENRKEVWVCNSDGYVGQLCVLSLTPEPNVTSCNGVCSARILCITSVPGVKAGQSMSPSRSKKSGRTRRSRNQRRLKPMYFDSSSSTEEDMRGPSEERQTSSETDRCSEEGGDRQPSTMWLGTEDGCIHVYNSTDNIRTKKNKIKVQLGAAILCIVYSEGRVYVSLANGDLAIFERDPNASWNTSSPSTLSVGSLSIPISKMVPGARKLLCICGCVIKIFNTDSLSVENSFSASNDANKPIICTILNGHGIWLSLQNTAILKCYHATTFELICEINVAPAVTKMLTSCDDIIRQHKAACLRITAMVTCKDLLWIGTSAGVLLTMPLPHIPSKMSSKVVVMPPLNGVPQGHTGHVRFLTCVELPIPEVTPKKNWKGKEKRSTSAIIKKNLVISGGDGFEDFRSSNLSEVAGREDSTNHLLLWNV</sequence>
<accession>A0A653D6R9</accession>
<keyword evidence="1" id="KW-0344">Guanine-nucleotide releasing factor</keyword>
<dbReference type="InterPro" id="IPR035899">
    <property type="entry name" value="DBL_dom_sf"/>
</dbReference>
<dbReference type="EMBL" id="CAACVG010010215">
    <property type="protein sequence ID" value="VEN55261.1"/>
    <property type="molecule type" value="Genomic_DNA"/>
</dbReference>
<dbReference type="Pfam" id="PF19056">
    <property type="entry name" value="WD40_2"/>
    <property type="match status" value="1"/>
</dbReference>
<dbReference type="GO" id="GO:0030036">
    <property type="term" value="P:actin cytoskeleton organization"/>
    <property type="evidence" value="ECO:0007669"/>
    <property type="project" value="TreeGrafter"/>
</dbReference>
<dbReference type="PANTHER" id="PTHR12877:SF15">
    <property type="entry name" value="RHO GUANINE NUCLEOTIDE EXCHANGE FACTOR 17"/>
    <property type="match status" value="1"/>
</dbReference>
<dbReference type="SUPFAM" id="SSF48065">
    <property type="entry name" value="DBL homology domain (DH-domain)"/>
    <property type="match status" value="1"/>
</dbReference>
<evidence type="ECO:0000259" key="4">
    <source>
        <dbReference type="PROSITE" id="PS50010"/>
    </source>
</evidence>
<evidence type="ECO:0000313" key="6">
    <source>
        <dbReference type="Proteomes" id="UP000410492"/>
    </source>
</evidence>
<feature type="compositionally biased region" description="Basic residues" evidence="3">
    <location>
        <begin position="380"/>
        <end position="397"/>
    </location>
</feature>
<dbReference type="Gene3D" id="1.20.900.10">
    <property type="entry name" value="Dbl homology (DH) domain"/>
    <property type="match status" value="1"/>
</dbReference>
<evidence type="ECO:0000256" key="3">
    <source>
        <dbReference type="SAM" id="MobiDB-lite"/>
    </source>
</evidence>
<feature type="domain" description="DH" evidence="4">
    <location>
        <begin position="1"/>
        <end position="74"/>
    </location>
</feature>
<dbReference type="Gene3D" id="2.130.10.10">
    <property type="entry name" value="YVTN repeat-like/Quinoprotein amine dehydrogenase"/>
    <property type="match status" value="1"/>
</dbReference>
<dbReference type="Pfam" id="PF00621">
    <property type="entry name" value="RhoGEF"/>
    <property type="match status" value="1"/>
</dbReference>
<feature type="coiled-coil region" evidence="2">
    <location>
        <begin position="57"/>
        <end position="84"/>
    </location>
</feature>
<feature type="region of interest" description="Disordered" evidence="3">
    <location>
        <begin position="370"/>
        <end position="440"/>
    </location>
</feature>
<dbReference type="SUPFAM" id="SSF50998">
    <property type="entry name" value="Quinoprotein alcohol dehydrogenase-like"/>
    <property type="match status" value="1"/>
</dbReference>
<dbReference type="InterPro" id="IPR015943">
    <property type="entry name" value="WD40/YVTN_repeat-like_dom_sf"/>
</dbReference>
<dbReference type="InterPro" id="IPR000219">
    <property type="entry name" value="DH_dom"/>
</dbReference>
<name>A0A653D6R9_CALMS</name>
<dbReference type="GO" id="GO:0005085">
    <property type="term" value="F:guanyl-nucleotide exchange factor activity"/>
    <property type="evidence" value="ECO:0007669"/>
    <property type="project" value="UniProtKB-KW"/>
</dbReference>
<dbReference type="OrthoDB" id="4066896at2759"/>
<dbReference type="InterPro" id="IPR011047">
    <property type="entry name" value="Quinoprotein_ADH-like_sf"/>
</dbReference>
<keyword evidence="2" id="KW-0175">Coiled coil</keyword>
<feature type="compositionally biased region" description="Basic and acidic residues" evidence="3">
    <location>
        <begin position="409"/>
        <end position="433"/>
    </location>
</feature>
<dbReference type="Proteomes" id="UP000410492">
    <property type="component" value="Unassembled WGS sequence"/>
</dbReference>
<evidence type="ECO:0000256" key="1">
    <source>
        <dbReference type="ARBA" id="ARBA00022658"/>
    </source>
</evidence>
<dbReference type="InterPro" id="IPR039919">
    <property type="entry name" value="ARHGEF10/ARHGEF17"/>
</dbReference>
<evidence type="ECO:0000313" key="5">
    <source>
        <dbReference type="EMBL" id="VEN55261.1"/>
    </source>
</evidence>
<proteinExistence type="predicted"/>
<dbReference type="Gene3D" id="2.30.29.30">
    <property type="entry name" value="Pleckstrin-homology domain (PH domain)/Phosphotyrosine-binding domain (PTB)"/>
    <property type="match status" value="1"/>
</dbReference>
<keyword evidence="6" id="KW-1185">Reference proteome</keyword>
<dbReference type="PANTHER" id="PTHR12877">
    <property type="entry name" value="RHO GUANINE NUCLEOTIDE EXCHANGE FACTOR"/>
    <property type="match status" value="1"/>
</dbReference>
<evidence type="ECO:0000256" key="2">
    <source>
        <dbReference type="SAM" id="Coils"/>
    </source>
</evidence>
<dbReference type="InterPro" id="IPR011993">
    <property type="entry name" value="PH-like_dom_sf"/>
</dbReference>
<organism evidence="5 6">
    <name type="scientific">Callosobruchus maculatus</name>
    <name type="common">Southern cowpea weevil</name>
    <name type="synonym">Pulse bruchid</name>
    <dbReference type="NCBI Taxonomy" id="64391"/>
    <lineage>
        <taxon>Eukaryota</taxon>
        <taxon>Metazoa</taxon>
        <taxon>Ecdysozoa</taxon>
        <taxon>Arthropoda</taxon>
        <taxon>Hexapoda</taxon>
        <taxon>Insecta</taxon>
        <taxon>Pterygota</taxon>
        <taxon>Neoptera</taxon>
        <taxon>Endopterygota</taxon>
        <taxon>Coleoptera</taxon>
        <taxon>Polyphaga</taxon>
        <taxon>Cucujiformia</taxon>
        <taxon>Chrysomeloidea</taxon>
        <taxon>Chrysomelidae</taxon>
        <taxon>Bruchinae</taxon>
        <taxon>Bruchini</taxon>
        <taxon>Callosobruchus</taxon>
    </lineage>
</organism>
<gene>
    <name evidence="5" type="ORF">CALMAC_LOCUS14488</name>
</gene>
<reference evidence="5 6" key="1">
    <citation type="submission" date="2019-01" db="EMBL/GenBank/DDBJ databases">
        <authorList>
            <person name="Sayadi A."/>
        </authorList>
    </citation>
    <scope>NUCLEOTIDE SEQUENCE [LARGE SCALE GENOMIC DNA]</scope>
</reference>